<name>A0A6C0HP98_9ZZZZ</name>
<sequence>MYQYIPYIILIVVAIILCVVAYIKMRFRFWTLQPVFHVYDFQYYLFPPGIIDHDLPEKNKYCNFNAIETVKYDAVSEYSINKFVRFIKANYLQNKGNCYVPKKNNIMAYFEGHSAASFFSFYYEDELLVSLKKGTNVPSKKLIGVMTTRPLSVTINSANHSNKKDASFDVYYVDHLCVDKMYRKKGIAPEIIQTHHYNQRHHNRQIAVSLFKREDELTGIVPLCVYNTYGFDMFGWNKPLDLIPQLTLVECGKSNIHHLFDFMGENSGSKFDICIQSEISNIMELIRSRNIYIYMLIKDGEVKSAYFYRKTCTFIREKCEALCCFASMNCFSKKETDIFIHGYKVALWKICEQAGFKFAVVEEMSDNYLIADALKMRTKPLFVSPTAYFFYNFAYHTFQPNKTFILH</sequence>
<proteinExistence type="predicted"/>
<accession>A0A6C0HP98</accession>
<dbReference type="AlphaFoldDB" id="A0A6C0HP98"/>
<evidence type="ECO:0000313" key="2">
    <source>
        <dbReference type="EMBL" id="QHT82482.1"/>
    </source>
</evidence>
<dbReference type="SUPFAM" id="SSF55729">
    <property type="entry name" value="Acyl-CoA N-acyltransferases (Nat)"/>
    <property type="match status" value="1"/>
</dbReference>
<keyword evidence="1" id="KW-0472">Membrane</keyword>
<protein>
    <recommendedName>
        <fullName evidence="3">Glycylpeptide N-tetradecanoyltransferase</fullName>
    </recommendedName>
</protein>
<dbReference type="EMBL" id="MN740002">
    <property type="protein sequence ID" value="QHT82482.1"/>
    <property type="molecule type" value="Genomic_DNA"/>
</dbReference>
<keyword evidence="1" id="KW-1133">Transmembrane helix</keyword>
<evidence type="ECO:0008006" key="3">
    <source>
        <dbReference type="Google" id="ProtNLM"/>
    </source>
</evidence>
<dbReference type="InterPro" id="IPR016181">
    <property type="entry name" value="Acyl_CoA_acyltransferase"/>
</dbReference>
<organism evidence="2">
    <name type="scientific">viral metagenome</name>
    <dbReference type="NCBI Taxonomy" id="1070528"/>
    <lineage>
        <taxon>unclassified sequences</taxon>
        <taxon>metagenomes</taxon>
        <taxon>organismal metagenomes</taxon>
    </lineage>
</organism>
<feature type="transmembrane region" description="Helical" evidence="1">
    <location>
        <begin position="6"/>
        <end position="23"/>
    </location>
</feature>
<evidence type="ECO:0000256" key="1">
    <source>
        <dbReference type="SAM" id="Phobius"/>
    </source>
</evidence>
<reference evidence="2" key="1">
    <citation type="journal article" date="2020" name="Nature">
        <title>Giant virus diversity and host interactions through global metagenomics.</title>
        <authorList>
            <person name="Schulz F."/>
            <person name="Roux S."/>
            <person name="Paez-Espino D."/>
            <person name="Jungbluth S."/>
            <person name="Walsh D.A."/>
            <person name="Denef V.J."/>
            <person name="McMahon K.D."/>
            <person name="Konstantinidis K.T."/>
            <person name="Eloe-Fadrosh E.A."/>
            <person name="Kyrpides N.C."/>
            <person name="Woyke T."/>
        </authorList>
    </citation>
    <scope>NUCLEOTIDE SEQUENCE</scope>
    <source>
        <strain evidence="2">GVMAG-M-3300023184-165</strain>
    </source>
</reference>
<dbReference type="Gene3D" id="3.40.630.170">
    <property type="match status" value="1"/>
</dbReference>
<keyword evidence="1" id="KW-0812">Transmembrane</keyword>